<evidence type="ECO:0000313" key="1">
    <source>
        <dbReference type="EMBL" id="OTF77595.1"/>
    </source>
</evidence>
<keyword evidence="2" id="KW-1185">Reference proteome</keyword>
<reference evidence="1 2" key="1">
    <citation type="submission" date="2017-03" db="EMBL/GenBank/DDBJ databases">
        <title>Genome Survey of Euroglyphus maynei.</title>
        <authorList>
            <person name="Arlian L.G."/>
            <person name="Morgan M.S."/>
            <person name="Rider S.D."/>
        </authorList>
    </citation>
    <scope>NUCLEOTIDE SEQUENCE [LARGE SCALE GENOMIC DNA]</scope>
    <source>
        <strain evidence="1">Arlian Lab</strain>
        <tissue evidence="1">Whole body</tissue>
    </source>
</reference>
<protein>
    <submittedName>
        <fullName evidence="1">Uncharacterized protein</fullName>
    </submittedName>
</protein>
<organism evidence="1 2">
    <name type="scientific">Euroglyphus maynei</name>
    <name type="common">Mayne's house dust mite</name>
    <dbReference type="NCBI Taxonomy" id="6958"/>
    <lineage>
        <taxon>Eukaryota</taxon>
        <taxon>Metazoa</taxon>
        <taxon>Ecdysozoa</taxon>
        <taxon>Arthropoda</taxon>
        <taxon>Chelicerata</taxon>
        <taxon>Arachnida</taxon>
        <taxon>Acari</taxon>
        <taxon>Acariformes</taxon>
        <taxon>Sarcoptiformes</taxon>
        <taxon>Astigmata</taxon>
        <taxon>Psoroptidia</taxon>
        <taxon>Analgoidea</taxon>
        <taxon>Pyroglyphidae</taxon>
        <taxon>Pyroglyphinae</taxon>
        <taxon>Euroglyphus</taxon>
    </lineage>
</organism>
<evidence type="ECO:0000313" key="2">
    <source>
        <dbReference type="Proteomes" id="UP000194236"/>
    </source>
</evidence>
<feature type="non-terminal residue" evidence="1">
    <location>
        <position position="60"/>
    </location>
</feature>
<comment type="caution">
    <text evidence="1">The sequence shown here is derived from an EMBL/GenBank/DDBJ whole genome shotgun (WGS) entry which is preliminary data.</text>
</comment>
<name>A0A1Y3BEH3_EURMA</name>
<sequence>MITWKNTRFYWFGTFRYKFTEHLINHYRENVPKHLMNSGTTMRDFDKIDRKLHKRYQFGF</sequence>
<gene>
    <name evidence="1" type="ORF">BLA29_010850</name>
</gene>
<accession>A0A1Y3BEH3</accession>
<proteinExistence type="predicted"/>
<dbReference type="AlphaFoldDB" id="A0A1Y3BEH3"/>
<dbReference type="EMBL" id="MUJZ01031817">
    <property type="protein sequence ID" value="OTF77595.1"/>
    <property type="molecule type" value="Genomic_DNA"/>
</dbReference>
<dbReference type="Proteomes" id="UP000194236">
    <property type="component" value="Unassembled WGS sequence"/>
</dbReference>